<dbReference type="InterPro" id="IPR015424">
    <property type="entry name" value="PyrdxlP-dep_Trfase"/>
</dbReference>
<dbReference type="HOGENOM" id="CLU_003433_2_1_0"/>
<dbReference type="KEGG" id="sus:Acid_3716"/>
<proteinExistence type="predicted"/>
<dbReference type="EMBL" id="CP000473">
    <property type="protein sequence ID" value="ABJ84687.1"/>
    <property type="molecule type" value="Genomic_DNA"/>
</dbReference>
<keyword evidence="3" id="KW-0032">Aminotransferase</keyword>
<keyword evidence="1" id="KW-0663">Pyridoxal phosphate</keyword>
<reference evidence="3" key="1">
    <citation type="submission" date="2006-10" db="EMBL/GenBank/DDBJ databases">
        <title>Complete sequence of Solibacter usitatus Ellin6076.</title>
        <authorList>
            <consortium name="US DOE Joint Genome Institute"/>
            <person name="Copeland A."/>
            <person name="Lucas S."/>
            <person name="Lapidus A."/>
            <person name="Barry K."/>
            <person name="Detter J.C."/>
            <person name="Glavina del Rio T."/>
            <person name="Hammon N."/>
            <person name="Israni S."/>
            <person name="Dalin E."/>
            <person name="Tice H."/>
            <person name="Pitluck S."/>
            <person name="Thompson L.S."/>
            <person name="Brettin T."/>
            <person name="Bruce D."/>
            <person name="Han C."/>
            <person name="Tapia R."/>
            <person name="Gilna P."/>
            <person name="Schmutz J."/>
            <person name="Larimer F."/>
            <person name="Land M."/>
            <person name="Hauser L."/>
            <person name="Kyrpides N."/>
            <person name="Mikhailova N."/>
            <person name="Janssen P.H."/>
            <person name="Kuske C.R."/>
            <person name="Richardson P."/>
        </authorList>
    </citation>
    <scope>NUCLEOTIDE SEQUENCE</scope>
    <source>
        <strain evidence="3">Ellin6076</strain>
    </source>
</reference>
<feature type="domain" description="Aminotransferase class V" evidence="2">
    <location>
        <begin position="22"/>
        <end position="344"/>
    </location>
</feature>
<dbReference type="eggNOG" id="COG0520">
    <property type="taxonomic scope" value="Bacteria"/>
</dbReference>
<dbReference type="PANTHER" id="PTHR43586">
    <property type="entry name" value="CYSTEINE DESULFURASE"/>
    <property type="match status" value="1"/>
</dbReference>
<evidence type="ECO:0000256" key="1">
    <source>
        <dbReference type="ARBA" id="ARBA00022898"/>
    </source>
</evidence>
<dbReference type="Gene3D" id="3.40.640.10">
    <property type="entry name" value="Type I PLP-dependent aspartate aminotransferase-like (Major domain)"/>
    <property type="match status" value="1"/>
</dbReference>
<dbReference type="InterPro" id="IPR000192">
    <property type="entry name" value="Aminotrans_V_dom"/>
</dbReference>
<sequence length="373" mass="41288">MAEIPLWQRYADQFPVRDNLLYLNHAAVAPLPRVTADALKHLADDSLMWGSLHYAEWMAVYDGLRVAAAKLVNGDPSEIALVKNTSEGIATIAMGLDWKPGDRMVGFKEEFPANLYPWKRLEAKGVEVTWLSVYDSLDRIDEACRGARLLSISFVQFLSGYRAPIQEIGEICRRNRCIYFVDAIQGMGAFPIDVQACHIDALAADGHKWMLGPEGCAILYINRELQDRVEPVEFGWTNVAGYNDYGSRDMALRQDAGRYECGTLNTIGCFGLKASIELLLEVGQGETAPVIQNLGDRIAAGVQAKGYELLGTRTPDTAAGIVSFRKPGMEATDVVRILREQNIIAAPRAGWIRTSPHFYISPAEIDRLIDALP</sequence>
<dbReference type="InParanoid" id="Q020G6"/>
<dbReference type="SUPFAM" id="SSF53383">
    <property type="entry name" value="PLP-dependent transferases"/>
    <property type="match status" value="1"/>
</dbReference>
<dbReference type="InterPro" id="IPR015421">
    <property type="entry name" value="PyrdxlP-dep_Trfase_major"/>
</dbReference>
<gene>
    <name evidence="3" type="ordered locus">Acid_3716</name>
</gene>
<name>Q020G6_SOLUE</name>
<dbReference type="PANTHER" id="PTHR43586:SF15">
    <property type="entry name" value="BLR3095 PROTEIN"/>
    <property type="match status" value="1"/>
</dbReference>
<keyword evidence="3" id="KW-0808">Transferase</keyword>
<dbReference type="AlphaFoldDB" id="Q020G6"/>
<dbReference type="InterPro" id="IPR015422">
    <property type="entry name" value="PyrdxlP-dep_Trfase_small"/>
</dbReference>
<protein>
    <submittedName>
        <fullName evidence="3">Aminotransferase, class V</fullName>
    </submittedName>
</protein>
<dbReference type="GO" id="GO:0008483">
    <property type="term" value="F:transaminase activity"/>
    <property type="evidence" value="ECO:0007669"/>
    <property type="project" value="UniProtKB-KW"/>
</dbReference>
<evidence type="ECO:0000259" key="2">
    <source>
        <dbReference type="Pfam" id="PF00266"/>
    </source>
</evidence>
<evidence type="ECO:0000313" key="3">
    <source>
        <dbReference type="EMBL" id="ABJ84687.1"/>
    </source>
</evidence>
<accession>Q020G6</accession>
<dbReference type="STRING" id="234267.Acid_3716"/>
<dbReference type="Pfam" id="PF00266">
    <property type="entry name" value="Aminotran_5"/>
    <property type="match status" value="1"/>
</dbReference>
<dbReference type="Gene3D" id="3.90.1150.10">
    <property type="entry name" value="Aspartate Aminotransferase, domain 1"/>
    <property type="match status" value="1"/>
</dbReference>
<organism evidence="3">
    <name type="scientific">Solibacter usitatus (strain Ellin6076)</name>
    <dbReference type="NCBI Taxonomy" id="234267"/>
    <lineage>
        <taxon>Bacteria</taxon>
        <taxon>Pseudomonadati</taxon>
        <taxon>Acidobacteriota</taxon>
        <taxon>Terriglobia</taxon>
        <taxon>Bryobacterales</taxon>
        <taxon>Solibacteraceae</taxon>
        <taxon>Candidatus Solibacter</taxon>
    </lineage>
</organism>